<dbReference type="InterPro" id="IPR032687">
    <property type="entry name" value="AraC-type_N"/>
</dbReference>
<keyword evidence="2" id="KW-1185">Reference proteome</keyword>
<dbReference type="RefSeq" id="WP_009577291.1">
    <property type="nucleotide sequence ID" value="NZ_CP036423.1"/>
</dbReference>
<dbReference type="AlphaFoldDB" id="F3L5Y7"/>
<dbReference type="InterPro" id="IPR018060">
    <property type="entry name" value="HTH_AraC"/>
</dbReference>
<dbReference type="Pfam" id="PF12625">
    <property type="entry name" value="Arabinose_bd"/>
    <property type="match status" value="1"/>
</dbReference>
<comment type="caution">
    <text evidence="1">The sequence shown here is derived from an EMBL/GenBank/DDBJ whole genome shotgun (WGS) entry which is preliminary data.</text>
</comment>
<dbReference type="PANTHER" id="PTHR47894">
    <property type="entry name" value="HTH-TYPE TRANSCRIPTIONAL REGULATOR GADX"/>
    <property type="match status" value="1"/>
</dbReference>
<reference evidence="1 2" key="1">
    <citation type="journal article" date="2011" name="J. Bacteriol.">
        <title>Genome sequence of strain IMCC3088, a proteorhodopsin-containing marine bacterium belonging to the OM60/NOR5 clade.</title>
        <authorList>
            <person name="Jang Y."/>
            <person name="Oh H.M."/>
            <person name="Kang I."/>
            <person name="Lee K."/>
            <person name="Yang S.J."/>
            <person name="Cho J.C."/>
        </authorList>
    </citation>
    <scope>NUCLEOTIDE SEQUENCE [LARGE SCALE GENOMIC DNA]</scope>
    <source>
        <strain evidence="1 2">IMCC3088</strain>
    </source>
</reference>
<dbReference type="PANTHER" id="PTHR47894:SF1">
    <property type="entry name" value="HTH-TYPE TRANSCRIPTIONAL REGULATOR VQSM"/>
    <property type="match status" value="1"/>
</dbReference>
<dbReference type="GO" id="GO:0000976">
    <property type="term" value="F:transcription cis-regulatory region binding"/>
    <property type="evidence" value="ECO:0007669"/>
    <property type="project" value="TreeGrafter"/>
</dbReference>
<proteinExistence type="predicted"/>
<dbReference type="GO" id="GO:0005829">
    <property type="term" value="C:cytosol"/>
    <property type="evidence" value="ECO:0007669"/>
    <property type="project" value="TreeGrafter"/>
</dbReference>
<dbReference type="Proteomes" id="UP000005615">
    <property type="component" value="Unassembled WGS sequence"/>
</dbReference>
<name>F3L5Y7_9GAMM</name>
<gene>
    <name evidence="1" type="ORF">IMCC3088_566</name>
</gene>
<accession>F3L5Y7</accession>
<dbReference type="InterPro" id="IPR009057">
    <property type="entry name" value="Homeodomain-like_sf"/>
</dbReference>
<dbReference type="SMART" id="SM00342">
    <property type="entry name" value="HTH_ARAC"/>
    <property type="match status" value="1"/>
</dbReference>
<dbReference type="Pfam" id="PF12833">
    <property type="entry name" value="HTH_18"/>
    <property type="match status" value="1"/>
</dbReference>
<dbReference type="Gene3D" id="1.10.10.60">
    <property type="entry name" value="Homeodomain-like"/>
    <property type="match status" value="1"/>
</dbReference>
<dbReference type="SUPFAM" id="SSF46689">
    <property type="entry name" value="Homeodomain-like"/>
    <property type="match status" value="1"/>
</dbReference>
<dbReference type="PROSITE" id="PS01124">
    <property type="entry name" value="HTH_ARAC_FAMILY_2"/>
    <property type="match status" value="1"/>
</dbReference>
<dbReference type="STRING" id="2518989.IMCC3088_566"/>
<protein>
    <submittedName>
        <fullName evidence="1">Transcriptional regulator, AraC family</fullName>
    </submittedName>
</protein>
<sequence length="345" mass="39334">MLPTFDMQNQLESKGVVKAYGLPALIAELAEEGISQDQILREAGLSALSDDLQFHERTALFRAAQALSRRPQTALLAGQRQRISYYGAYGYALATCRTMREAVGTGRAFLHLSGTLLRISFREENGEGVWLSHQPDSLGPLLPFVAEYWRSSLNTLFSTFLGSRFPSISMTFPYKAPRHASLYREIFRCPINFDADVMEWRFDAAVLDQPYNHADPFTVELCEHYYNQFFKHSGSHSKFEREVLRTCLDQRHFPKVDAGTVSRAMSMSLRTFYRRLKQEGVSFQGLIDRLRCSVAIEYLRNTQLTVDEISSKCGYQDVANFRKAFKRWTGNTPSSIRGGQRSATR</sequence>
<dbReference type="OrthoDB" id="6816069at2"/>
<dbReference type="GO" id="GO:0003700">
    <property type="term" value="F:DNA-binding transcription factor activity"/>
    <property type="evidence" value="ECO:0007669"/>
    <property type="project" value="InterPro"/>
</dbReference>
<evidence type="ECO:0000313" key="1">
    <source>
        <dbReference type="EMBL" id="EGG28255.1"/>
    </source>
</evidence>
<dbReference type="eggNOG" id="COG2207">
    <property type="taxonomic scope" value="Bacteria"/>
</dbReference>
<organism evidence="1 2">
    <name type="scientific">Aequoribacter fuscus</name>
    <dbReference type="NCBI Taxonomy" id="2518989"/>
    <lineage>
        <taxon>Bacteria</taxon>
        <taxon>Pseudomonadati</taxon>
        <taxon>Pseudomonadota</taxon>
        <taxon>Gammaproteobacteria</taxon>
        <taxon>Cellvibrionales</taxon>
        <taxon>Halieaceae</taxon>
        <taxon>Aequoribacter</taxon>
    </lineage>
</organism>
<evidence type="ECO:0000313" key="2">
    <source>
        <dbReference type="Proteomes" id="UP000005615"/>
    </source>
</evidence>
<dbReference type="EMBL" id="AEIG01000142">
    <property type="protein sequence ID" value="EGG28255.1"/>
    <property type="molecule type" value="Genomic_DNA"/>
</dbReference>